<accession>A0A368QSI0</accession>
<dbReference type="InterPro" id="IPR003690">
    <property type="entry name" value="MTERF"/>
</dbReference>
<protein>
    <submittedName>
        <fullName evidence="4">Uncharacterized protein</fullName>
    </submittedName>
</protein>
<dbReference type="STRING" id="4555.A0A368QSI0"/>
<evidence type="ECO:0000256" key="3">
    <source>
        <dbReference type="ARBA" id="ARBA00022946"/>
    </source>
</evidence>
<dbReference type="PANTHER" id="PTHR13068:SF84">
    <property type="entry name" value="OS06G0225100 PROTEIN"/>
    <property type="match status" value="1"/>
</dbReference>
<dbReference type="AlphaFoldDB" id="A0A368QSI0"/>
<dbReference type="EMBL" id="CM003531">
    <property type="protein sequence ID" value="RCV20921.1"/>
    <property type="molecule type" value="Genomic_DNA"/>
</dbReference>
<dbReference type="Pfam" id="PF02536">
    <property type="entry name" value="mTERF"/>
    <property type="match status" value="1"/>
</dbReference>
<proteinExistence type="inferred from homology"/>
<evidence type="ECO:0000256" key="1">
    <source>
        <dbReference type="ARBA" id="ARBA00007692"/>
    </source>
</evidence>
<gene>
    <name evidence="4" type="ORF">SETIT_4G096800v2</name>
</gene>
<dbReference type="GO" id="GO:0003676">
    <property type="term" value="F:nucleic acid binding"/>
    <property type="evidence" value="ECO:0007669"/>
    <property type="project" value="InterPro"/>
</dbReference>
<dbReference type="PANTHER" id="PTHR13068">
    <property type="entry name" value="CGI-12 PROTEIN-RELATED"/>
    <property type="match status" value="1"/>
</dbReference>
<evidence type="ECO:0000313" key="4">
    <source>
        <dbReference type="EMBL" id="RCV20921.1"/>
    </source>
</evidence>
<reference evidence="4" key="2">
    <citation type="submission" date="2015-07" db="EMBL/GenBank/DDBJ databases">
        <authorList>
            <person name="Noorani M."/>
        </authorList>
    </citation>
    <scope>NUCLEOTIDE SEQUENCE</scope>
    <source>
        <strain evidence="4">Yugu1</strain>
    </source>
</reference>
<keyword evidence="2" id="KW-0806">Transcription termination</keyword>
<evidence type="ECO:0000256" key="2">
    <source>
        <dbReference type="ARBA" id="ARBA00022472"/>
    </source>
</evidence>
<keyword evidence="3" id="KW-0809">Transit peptide</keyword>
<reference evidence="4" key="1">
    <citation type="journal article" date="2012" name="Nat. Biotechnol.">
        <title>Reference genome sequence of the model plant Setaria.</title>
        <authorList>
            <person name="Bennetzen J.L."/>
            <person name="Schmutz J."/>
            <person name="Wang H."/>
            <person name="Percifield R."/>
            <person name="Hawkins J."/>
            <person name="Pontaroli A.C."/>
            <person name="Estep M."/>
            <person name="Feng L."/>
            <person name="Vaughn J.N."/>
            <person name="Grimwood J."/>
            <person name="Jenkins J."/>
            <person name="Barry K."/>
            <person name="Lindquist E."/>
            <person name="Hellsten U."/>
            <person name="Deshpande S."/>
            <person name="Wang X."/>
            <person name="Wu X."/>
            <person name="Mitros T."/>
            <person name="Triplett J."/>
            <person name="Yang X."/>
            <person name="Ye C.Y."/>
            <person name="Mauro-Herrera M."/>
            <person name="Wang L."/>
            <person name="Li P."/>
            <person name="Sharma M."/>
            <person name="Sharma R."/>
            <person name="Ronald P.C."/>
            <person name="Panaud O."/>
            <person name="Kellogg E.A."/>
            <person name="Brutnell T.P."/>
            <person name="Doust A.N."/>
            <person name="Tuskan G.A."/>
            <person name="Rokhsar D."/>
            <person name="Devos K.M."/>
        </authorList>
    </citation>
    <scope>NUCLEOTIDE SEQUENCE [LARGE SCALE GENOMIC DNA]</scope>
    <source>
        <strain evidence="4">Yugu1</strain>
    </source>
</reference>
<keyword evidence="2" id="KW-0804">Transcription</keyword>
<sequence length="264" mass="28854">MLHLKNRLGISFRQPWLFPVARFATTAAAVEAPTLFAVEDYLAATCGLTAAQAVKAVKASKTLSRLESPSKPDAVLAFLSGLGLSAPDIAAAIIRDPYLLCCNADKTLVPRVAELRDLDLGPSQIAQFVLLAPAGFRHPGIVPNLQYFILLFGSFDNFLRALKNNSASYLLGVDLERVVKPNVSCLRECTLTAHEISKTCMYQPRLLYSKQEHVRAMLARAEDIGIPRGTPMFWHVVAICCEPQEGDYCCEDGALEEDIPMVGC</sequence>
<organism evidence="4">
    <name type="scientific">Setaria italica</name>
    <name type="common">Foxtail millet</name>
    <name type="synonym">Panicum italicum</name>
    <dbReference type="NCBI Taxonomy" id="4555"/>
    <lineage>
        <taxon>Eukaryota</taxon>
        <taxon>Viridiplantae</taxon>
        <taxon>Streptophyta</taxon>
        <taxon>Embryophyta</taxon>
        <taxon>Tracheophyta</taxon>
        <taxon>Spermatophyta</taxon>
        <taxon>Magnoliopsida</taxon>
        <taxon>Liliopsida</taxon>
        <taxon>Poales</taxon>
        <taxon>Poaceae</taxon>
        <taxon>PACMAD clade</taxon>
        <taxon>Panicoideae</taxon>
        <taxon>Panicodae</taxon>
        <taxon>Paniceae</taxon>
        <taxon>Cenchrinae</taxon>
        <taxon>Setaria</taxon>
    </lineage>
</organism>
<dbReference type="OrthoDB" id="693830at2759"/>
<comment type="similarity">
    <text evidence="1">Belongs to the mTERF family.</text>
</comment>
<name>A0A368QSI0_SETIT</name>
<dbReference type="Gene3D" id="1.25.70.10">
    <property type="entry name" value="Transcription termination factor 3, mitochondrial"/>
    <property type="match status" value="1"/>
</dbReference>
<keyword evidence="2" id="KW-0805">Transcription regulation</keyword>
<dbReference type="InterPro" id="IPR038538">
    <property type="entry name" value="MTERF_sf"/>
</dbReference>
<dbReference type="GO" id="GO:0006353">
    <property type="term" value="P:DNA-templated transcription termination"/>
    <property type="evidence" value="ECO:0007669"/>
    <property type="project" value="UniProtKB-KW"/>
</dbReference>